<evidence type="ECO:0000256" key="4">
    <source>
        <dbReference type="ARBA" id="ARBA00022502"/>
    </source>
</evidence>
<dbReference type="Pfam" id="PF19316">
    <property type="entry name" value="PIGO_PIGG"/>
    <property type="match status" value="1"/>
</dbReference>
<feature type="transmembrane region" description="Helical" evidence="12">
    <location>
        <begin position="606"/>
        <end position="625"/>
    </location>
</feature>
<feature type="transmembrane region" description="Helical" evidence="12">
    <location>
        <begin position="877"/>
        <end position="905"/>
    </location>
</feature>
<evidence type="ECO:0000256" key="5">
    <source>
        <dbReference type="ARBA" id="ARBA00022679"/>
    </source>
</evidence>
<dbReference type="InterPro" id="IPR039524">
    <property type="entry name" value="PIGO/GPI13"/>
</dbReference>
<feature type="transmembrane region" description="Helical" evidence="12">
    <location>
        <begin position="690"/>
        <end position="706"/>
    </location>
</feature>
<feature type="region of interest" description="Disordered" evidence="11">
    <location>
        <begin position="28"/>
        <end position="47"/>
    </location>
</feature>
<evidence type="ECO:0000313" key="15">
    <source>
        <dbReference type="Proteomes" id="UP001201980"/>
    </source>
</evidence>
<feature type="transmembrane region" description="Helical" evidence="12">
    <location>
        <begin position="631"/>
        <end position="651"/>
    </location>
</feature>
<feature type="transmembrane region" description="Helical" evidence="12">
    <location>
        <begin position="74"/>
        <end position="101"/>
    </location>
</feature>
<evidence type="ECO:0000256" key="1">
    <source>
        <dbReference type="ARBA" id="ARBA00004477"/>
    </source>
</evidence>
<evidence type="ECO:0000256" key="3">
    <source>
        <dbReference type="ARBA" id="ARBA00008695"/>
    </source>
</evidence>
<dbReference type="Gene3D" id="3.40.720.10">
    <property type="entry name" value="Alkaline Phosphatase, subunit A"/>
    <property type="match status" value="1"/>
</dbReference>
<feature type="transmembrane region" description="Helical" evidence="12">
    <location>
        <begin position="538"/>
        <end position="559"/>
    </location>
</feature>
<gene>
    <name evidence="14" type="ORF">MKZ38_005851</name>
</gene>
<feature type="transmembrane region" description="Helical" evidence="12">
    <location>
        <begin position="795"/>
        <end position="814"/>
    </location>
</feature>
<dbReference type="GO" id="GO:0006506">
    <property type="term" value="P:GPI anchor biosynthetic process"/>
    <property type="evidence" value="ECO:0007669"/>
    <property type="project" value="UniProtKB-KW"/>
</dbReference>
<dbReference type="Proteomes" id="UP001201980">
    <property type="component" value="Unassembled WGS sequence"/>
</dbReference>
<protein>
    <submittedName>
        <fullName evidence="14">GPI ethanolamine phosphate transferase</fullName>
    </submittedName>
</protein>
<feature type="transmembrane region" description="Helical" evidence="12">
    <location>
        <begin position="1021"/>
        <end position="1041"/>
    </location>
</feature>
<dbReference type="AlphaFoldDB" id="A0AAD5WQ07"/>
<feature type="transmembrane region" description="Helical" evidence="12">
    <location>
        <begin position="663"/>
        <end position="684"/>
    </location>
</feature>
<feature type="transmembrane region" description="Helical" evidence="12">
    <location>
        <begin position="1056"/>
        <end position="1076"/>
    </location>
</feature>
<evidence type="ECO:0000313" key="14">
    <source>
        <dbReference type="EMBL" id="KAJ2896127.1"/>
    </source>
</evidence>
<dbReference type="EMBL" id="JAKWBI020000352">
    <property type="protein sequence ID" value="KAJ2896127.1"/>
    <property type="molecule type" value="Genomic_DNA"/>
</dbReference>
<keyword evidence="7" id="KW-0256">Endoplasmic reticulum</keyword>
<comment type="caution">
    <text evidence="14">The sequence shown here is derived from an EMBL/GenBank/DDBJ whole genome shotgun (WGS) entry which is preliminary data.</text>
</comment>
<organism evidence="14 15">
    <name type="scientific">Zalerion maritima</name>
    <dbReference type="NCBI Taxonomy" id="339359"/>
    <lineage>
        <taxon>Eukaryota</taxon>
        <taxon>Fungi</taxon>
        <taxon>Dikarya</taxon>
        <taxon>Ascomycota</taxon>
        <taxon>Pezizomycotina</taxon>
        <taxon>Sordariomycetes</taxon>
        <taxon>Lulworthiomycetidae</taxon>
        <taxon>Lulworthiales</taxon>
        <taxon>Lulworthiaceae</taxon>
        <taxon>Zalerion</taxon>
    </lineage>
</organism>
<comment type="subcellular location">
    <subcellularLocation>
        <location evidence="1">Endoplasmic reticulum membrane</location>
        <topology evidence="1">Multi-pass membrane protein</topology>
    </subcellularLocation>
</comment>
<evidence type="ECO:0000256" key="9">
    <source>
        <dbReference type="ARBA" id="ARBA00023136"/>
    </source>
</evidence>
<evidence type="ECO:0000256" key="10">
    <source>
        <dbReference type="ARBA" id="ARBA00023180"/>
    </source>
</evidence>
<reference evidence="14" key="1">
    <citation type="submission" date="2022-07" db="EMBL/GenBank/DDBJ databases">
        <title>Draft genome sequence of Zalerion maritima ATCC 34329, a (micro)plastics degrading marine fungus.</title>
        <authorList>
            <person name="Paco A."/>
            <person name="Goncalves M.F.M."/>
            <person name="Rocha-Santos T.A.P."/>
            <person name="Alves A."/>
        </authorList>
    </citation>
    <scope>NUCLEOTIDE SEQUENCE</scope>
    <source>
        <strain evidence="14">ATCC 34329</strain>
    </source>
</reference>
<feature type="transmembrane region" description="Helical" evidence="12">
    <location>
        <begin position="718"/>
        <end position="736"/>
    </location>
</feature>
<comment type="pathway">
    <text evidence="2">Glycolipid biosynthesis; glycosylphosphatidylinositol-anchor biosynthesis.</text>
</comment>
<evidence type="ECO:0000256" key="7">
    <source>
        <dbReference type="ARBA" id="ARBA00022824"/>
    </source>
</evidence>
<dbReference type="SUPFAM" id="SSF53649">
    <property type="entry name" value="Alkaline phosphatase-like"/>
    <property type="match status" value="1"/>
</dbReference>
<comment type="similarity">
    <text evidence="3">Belongs to the PIGG/PIGN/PIGO family. PIGO subfamily.</text>
</comment>
<evidence type="ECO:0000256" key="8">
    <source>
        <dbReference type="ARBA" id="ARBA00022989"/>
    </source>
</evidence>
<dbReference type="PANTHER" id="PTHR23071:SF1">
    <property type="entry name" value="GPI ETHANOLAMINE PHOSPHATE TRANSFERASE 3"/>
    <property type="match status" value="1"/>
</dbReference>
<name>A0AAD5WQ07_9PEZI</name>
<sequence>MPPKKSKGPMVVDSKTIASQMAAIKAKKAADEAAAQTDPAEVEARREEEVRKRAAQEQRAKLDTRRKIGYERRFWWTFAFWAWLLFIHAAGIGLFTSGFLLTRLVLDERSTCDKPPIDVVGGGVGGSGASGILEWDGMGTVEGGCWHPKTFDRAVVVIIDALRYDFTVPVGEEGRNGEGDGAQIFHNAFPFLHDTAVKRPNNAILRPFIADPPTTTLQRIKGLTTGTLPTFIDMGSNFAGTAIEEDNLLMQLRGLGKKIAHLGDDTWDALFPGYFEGNISRSYDSLNVWDLHTVDTGVMAHIFPLMEEAHKGDWDLLIGHLLGVDHAGHRYGPDHSAMRAKLLEMDRFIRDLADTVDDDTLLVVMGDHGMDGKGDHGGESDDEVEAAVWMYSPRPVFGRTSEDSLTPPPNAKVRPVNQIDLVPTLALLLGIPIPYNNLGKPIEEAFAGVDGNAWDRLAAASQVAGAGINRYLGSYFAARGLEESPATQVTSKLWVEAEDVITGGTKSKPVWADGYFAYTKYQEEALRVCKDLWARFDVPSMVTGILIMLLGLLVVLLYVSRDVDEDPDFAIMDDDDLMAAEGILELQDENSDLPSYQTANRSLTKAALIPLVPTLVAGVVAVFYLDLPIQSAVAAPALLSIGSVLARMMALGKVLKNLIPTSIWGWMAVVFTVSQSIGFASNSYTIWEDSILLFFISTFGLANVARAFRLESTVDRSLAIYHSLVFVALGRVASMSKLCREEQMPYCTSTYYASTTSSTSSMWQLLIPIVVAIVLPSVVKGFMAQSRSYEGLAPAWIGMVWRGGLLLIAGYWFVDAADNGGWYPTLPAEALKTLSVHLARVIIALAVVAGSTAFVWAPPCVSVFTQANPREPRRAQVTILGFGNVNGARFLLVLLNVVGVCMLLTKPMGIGALGTLLWQILALVEVLDLNELTTEAIGPVMLGLLGNLHYFKTGHQAVLSSIQWDSAFIAFFTIRYPWTPLAVIVNHFAGQLIATAAVPLTVMWKTGPRRRGIMENVGRNLGALVAFFAVEAAATMMWAGHLRRHLMLYRVFSPRYMLAAAVLLVADLAGMLVALVGTRTNALAVGEVFGFAD</sequence>
<dbReference type="GO" id="GO:0051377">
    <property type="term" value="F:mannose-ethanolamine phosphotransferase activity"/>
    <property type="evidence" value="ECO:0007669"/>
    <property type="project" value="InterPro"/>
</dbReference>
<proteinExistence type="inferred from homology"/>
<keyword evidence="8 12" id="KW-1133">Transmembrane helix</keyword>
<evidence type="ECO:0000256" key="11">
    <source>
        <dbReference type="SAM" id="MobiDB-lite"/>
    </source>
</evidence>
<accession>A0AAD5WQ07</accession>
<feature type="domain" description="GPI ethanolamine phosphate transferase 2 C-terminal" evidence="13">
    <location>
        <begin position="923"/>
        <end position="1067"/>
    </location>
</feature>
<dbReference type="Pfam" id="PF01663">
    <property type="entry name" value="Phosphodiest"/>
    <property type="match status" value="1"/>
</dbReference>
<dbReference type="InterPro" id="IPR045687">
    <property type="entry name" value="PIGG/GPI7_C"/>
</dbReference>
<keyword evidence="10" id="KW-0325">Glycoprotein</keyword>
<feature type="transmembrane region" description="Helical" evidence="12">
    <location>
        <begin position="762"/>
        <end position="783"/>
    </location>
</feature>
<keyword evidence="6 12" id="KW-0812">Transmembrane</keyword>
<keyword evidence="5 14" id="KW-0808">Transferase</keyword>
<dbReference type="InterPro" id="IPR017850">
    <property type="entry name" value="Alkaline_phosphatase_core_sf"/>
</dbReference>
<dbReference type="InterPro" id="IPR037675">
    <property type="entry name" value="PIG-O_N"/>
</dbReference>
<dbReference type="InterPro" id="IPR002591">
    <property type="entry name" value="Phosphodiest/P_Trfase"/>
</dbReference>
<dbReference type="GO" id="GO:0005789">
    <property type="term" value="C:endoplasmic reticulum membrane"/>
    <property type="evidence" value="ECO:0007669"/>
    <property type="project" value="UniProtKB-SubCell"/>
</dbReference>
<evidence type="ECO:0000256" key="2">
    <source>
        <dbReference type="ARBA" id="ARBA00004687"/>
    </source>
</evidence>
<dbReference type="PANTHER" id="PTHR23071">
    <property type="entry name" value="PHOSPHATIDYLINOSITOL GLYCAN"/>
    <property type="match status" value="1"/>
</dbReference>
<keyword evidence="9 12" id="KW-0472">Membrane</keyword>
<keyword evidence="4" id="KW-0337">GPI-anchor biosynthesis</keyword>
<evidence type="ECO:0000259" key="13">
    <source>
        <dbReference type="Pfam" id="PF19316"/>
    </source>
</evidence>
<evidence type="ECO:0000256" key="12">
    <source>
        <dbReference type="SAM" id="Phobius"/>
    </source>
</evidence>
<feature type="transmembrane region" description="Helical" evidence="12">
    <location>
        <begin position="981"/>
        <end position="1000"/>
    </location>
</feature>
<keyword evidence="15" id="KW-1185">Reference proteome</keyword>
<dbReference type="CDD" id="cd16023">
    <property type="entry name" value="GPI_EPT_3"/>
    <property type="match status" value="1"/>
</dbReference>
<evidence type="ECO:0000256" key="6">
    <source>
        <dbReference type="ARBA" id="ARBA00022692"/>
    </source>
</evidence>
<feature type="transmembrane region" description="Helical" evidence="12">
    <location>
        <begin position="834"/>
        <end position="856"/>
    </location>
</feature>